<protein>
    <submittedName>
        <fullName evidence="1">Protein ImuA</fullName>
    </submittedName>
</protein>
<evidence type="ECO:0000313" key="1">
    <source>
        <dbReference type="EMBL" id="MVO76996.1"/>
    </source>
</evidence>
<dbReference type="SUPFAM" id="SSF52540">
    <property type="entry name" value="P-loop containing nucleoside triphosphate hydrolases"/>
    <property type="match status" value="1"/>
</dbReference>
<dbReference type="AlphaFoldDB" id="A0A6I4IY34"/>
<dbReference type="Gene3D" id="3.40.50.300">
    <property type="entry name" value="P-loop containing nucleotide triphosphate hydrolases"/>
    <property type="match status" value="1"/>
</dbReference>
<dbReference type="Proteomes" id="UP000441389">
    <property type="component" value="Unassembled WGS sequence"/>
</dbReference>
<proteinExistence type="predicted"/>
<dbReference type="EMBL" id="WQMS01000004">
    <property type="protein sequence ID" value="MVO76996.1"/>
    <property type="molecule type" value="Genomic_DNA"/>
</dbReference>
<dbReference type="InterPro" id="IPR027417">
    <property type="entry name" value="P-loop_NTPase"/>
</dbReference>
<reference evidence="1 2" key="1">
    <citation type="submission" date="2019-12" db="EMBL/GenBank/DDBJ databases">
        <authorList>
            <person name="Huq M.A."/>
        </authorList>
    </citation>
    <scope>NUCLEOTIDE SEQUENCE [LARGE SCALE GENOMIC DNA]</scope>
    <source>
        <strain evidence="1 2">MAH-20</strain>
    </source>
</reference>
<gene>
    <name evidence="1" type="ORF">GON01_03465</name>
</gene>
<evidence type="ECO:0000313" key="2">
    <source>
        <dbReference type="Proteomes" id="UP000441389"/>
    </source>
</evidence>
<name>A0A6I4IY34_9SPHN</name>
<organism evidence="1 2">
    <name type="scientific">Sphingomonas horti</name>
    <dbReference type="NCBI Taxonomy" id="2682842"/>
    <lineage>
        <taxon>Bacteria</taxon>
        <taxon>Pseudomonadati</taxon>
        <taxon>Pseudomonadota</taxon>
        <taxon>Alphaproteobacteria</taxon>
        <taxon>Sphingomonadales</taxon>
        <taxon>Sphingomonadaceae</taxon>
        <taxon>Sphingomonas</taxon>
    </lineage>
</organism>
<accession>A0A6I4IY34</accession>
<sequence length="253" mass="26396">MTGCSARTQCLESLRAQVARVAAVTRTADALPFGLAALDERLQDHGLSRGALHDLAPAAPCLADDAATTLFTAGVVARLAQQGGSVLWAVSRFDLYGPGLEQAGLAPDRVIFVEARDDTMVLAAMEDALRHGTLAAVVGEVRRAGMTATRRLQLAAAETGTPALLFRRWRKAGQCPLAEPSAAVTRWRVGCAPSLPGAAGLTRARWSVELARQRGGDPFSIIVEACDAQGRLALPAAAVDRAAAPERAAARAA</sequence>
<comment type="caution">
    <text evidence="1">The sequence shown here is derived from an EMBL/GenBank/DDBJ whole genome shotgun (WGS) entry which is preliminary data.</text>
</comment>
<dbReference type="PIRSF" id="PIRSF034285">
    <property type="entry name" value="UCP034285"/>
    <property type="match status" value="1"/>
</dbReference>
<dbReference type="InterPro" id="IPR017026">
    <property type="entry name" value="ImuA"/>
</dbReference>
<keyword evidence="2" id="KW-1185">Reference proteome</keyword>